<comment type="caution">
    <text evidence="2">The sequence shown here is derived from an EMBL/GenBank/DDBJ whole genome shotgun (WGS) entry which is preliminary data.</text>
</comment>
<feature type="compositionally biased region" description="Polar residues" evidence="1">
    <location>
        <begin position="18"/>
        <end position="44"/>
    </location>
</feature>
<reference evidence="2" key="1">
    <citation type="submission" date="2018-10" db="EMBL/GenBank/DDBJ databases">
        <authorList>
            <person name="Hariharan J."/>
            <person name="Choudoir M.J."/>
            <person name="Diebold P."/>
            <person name="Panke-Buisse K."/>
            <person name="Campbell A.N."/>
            <person name="Buckley D.H."/>
        </authorList>
    </citation>
    <scope>NUCLEOTIDE SEQUENCE</scope>
    <source>
        <strain evidence="2">Gb1</strain>
    </source>
</reference>
<gene>
    <name evidence="2" type="ORF">EAO74_26420</name>
</gene>
<evidence type="ECO:0000313" key="2">
    <source>
        <dbReference type="EMBL" id="TXS24043.1"/>
    </source>
</evidence>
<name>A0A652KK29_9ACTN</name>
<dbReference type="AlphaFoldDB" id="A0A652KK29"/>
<protein>
    <submittedName>
        <fullName evidence="2">Uncharacterized protein</fullName>
    </submittedName>
</protein>
<proteinExistence type="predicted"/>
<evidence type="ECO:0000256" key="1">
    <source>
        <dbReference type="SAM" id="MobiDB-lite"/>
    </source>
</evidence>
<accession>A0A652KK29</accession>
<organism evidence="2">
    <name type="scientific">Streptomyces sp. gb1(2016)</name>
    <dbReference type="NCBI Taxonomy" id="1828321"/>
    <lineage>
        <taxon>Bacteria</taxon>
        <taxon>Bacillati</taxon>
        <taxon>Actinomycetota</taxon>
        <taxon>Actinomycetes</taxon>
        <taxon>Kitasatosporales</taxon>
        <taxon>Streptomycetaceae</taxon>
        <taxon>Streptomyces</taxon>
    </lineage>
</organism>
<dbReference type="EMBL" id="RDBM01000037">
    <property type="protein sequence ID" value="TXS24043.1"/>
    <property type="molecule type" value="Genomic_DNA"/>
</dbReference>
<sequence>MWTMYAQRAAPAVRKTSEGASHQRLSTICRTGTRASRVMTTPRTIASADATPIPVRVCSSRTPWGWRTRAPYAT</sequence>
<feature type="region of interest" description="Disordered" evidence="1">
    <location>
        <begin position="1"/>
        <end position="46"/>
    </location>
</feature>